<comment type="similarity">
    <text evidence="1 6">Belongs to the peptidase S9A family.</text>
</comment>
<proteinExistence type="inferred from homology"/>
<dbReference type="GO" id="GO:0004252">
    <property type="term" value="F:serine-type endopeptidase activity"/>
    <property type="evidence" value="ECO:0007669"/>
    <property type="project" value="UniProtKB-UniRule"/>
</dbReference>
<dbReference type="AlphaFoldDB" id="A0A2I0ABQ4"/>
<dbReference type="EMBL" id="KZ452001">
    <property type="protein sequence ID" value="PKA52982.1"/>
    <property type="molecule type" value="Genomic_DNA"/>
</dbReference>
<evidence type="ECO:0000313" key="10">
    <source>
        <dbReference type="Proteomes" id="UP000236161"/>
    </source>
</evidence>
<evidence type="ECO:0000256" key="6">
    <source>
        <dbReference type="RuleBase" id="RU368024"/>
    </source>
</evidence>
<dbReference type="Pfam" id="PF02897">
    <property type="entry name" value="Peptidase_S9_N"/>
    <property type="match status" value="1"/>
</dbReference>
<dbReference type="InterPro" id="IPR023302">
    <property type="entry name" value="Pept_S9A_N"/>
</dbReference>
<accession>A0A2I0ABQ4</accession>
<feature type="domain" description="Peptidase S9A N-terminal" evidence="8">
    <location>
        <begin position="33"/>
        <end position="457"/>
    </location>
</feature>
<dbReference type="GO" id="GO:0009507">
    <property type="term" value="C:chloroplast"/>
    <property type="evidence" value="ECO:0007669"/>
    <property type="project" value="TreeGrafter"/>
</dbReference>
<evidence type="ECO:0000256" key="3">
    <source>
        <dbReference type="ARBA" id="ARBA00022801"/>
    </source>
</evidence>
<protein>
    <recommendedName>
        <fullName evidence="6">Prolyl endopeptidase</fullName>
        <ecNumber evidence="6">3.4.21.-</ecNumber>
    </recommendedName>
</protein>
<evidence type="ECO:0000256" key="5">
    <source>
        <dbReference type="ARBA" id="ARBA00045448"/>
    </source>
</evidence>
<dbReference type="EC" id="3.4.21.-" evidence="6"/>
<dbReference type="InterPro" id="IPR029058">
    <property type="entry name" value="AB_hydrolase_fold"/>
</dbReference>
<dbReference type="GO" id="GO:0006508">
    <property type="term" value="P:proteolysis"/>
    <property type="evidence" value="ECO:0007669"/>
    <property type="project" value="UniProtKB-KW"/>
</dbReference>
<dbReference type="SUPFAM" id="SSF53474">
    <property type="entry name" value="alpha/beta-Hydrolases"/>
    <property type="match status" value="1"/>
</dbReference>
<name>A0A2I0ABQ4_9ASPA</name>
<dbReference type="PANTHER" id="PTHR11757">
    <property type="entry name" value="PROTEASE FAMILY S9A OLIGOPEPTIDASE"/>
    <property type="match status" value="1"/>
</dbReference>
<organism evidence="9 10">
    <name type="scientific">Apostasia shenzhenica</name>
    <dbReference type="NCBI Taxonomy" id="1088818"/>
    <lineage>
        <taxon>Eukaryota</taxon>
        <taxon>Viridiplantae</taxon>
        <taxon>Streptophyta</taxon>
        <taxon>Embryophyta</taxon>
        <taxon>Tracheophyta</taxon>
        <taxon>Spermatophyta</taxon>
        <taxon>Magnoliopsida</taxon>
        <taxon>Liliopsida</taxon>
        <taxon>Asparagales</taxon>
        <taxon>Orchidaceae</taxon>
        <taxon>Apostasioideae</taxon>
        <taxon>Apostasia</taxon>
    </lineage>
</organism>
<dbReference type="InterPro" id="IPR001375">
    <property type="entry name" value="Peptidase_S9_cat"/>
</dbReference>
<evidence type="ECO:0000256" key="1">
    <source>
        <dbReference type="ARBA" id="ARBA00005228"/>
    </source>
</evidence>
<keyword evidence="4 6" id="KW-0720">Serine protease</keyword>
<feature type="domain" description="Peptidase S9 prolyl oligopeptidase catalytic" evidence="7">
    <location>
        <begin position="550"/>
        <end position="764"/>
    </location>
</feature>
<reference evidence="9 10" key="1">
    <citation type="journal article" date="2017" name="Nature">
        <title>The Apostasia genome and the evolution of orchids.</title>
        <authorList>
            <person name="Zhang G.Q."/>
            <person name="Liu K.W."/>
            <person name="Li Z."/>
            <person name="Lohaus R."/>
            <person name="Hsiao Y.Y."/>
            <person name="Niu S.C."/>
            <person name="Wang J.Y."/>
            <person name="Lin Y.C."/>
            <person name="Xu Q."/>
            <person name="Chen L.J."/>
            <person name="Yoshida K."/>
            <person name="Fujiwara S."/>
            <person name="Wang Z.W."/>
            <person name="Zhang Y.Q."/>
            <person name="Mitsuda N."/>
            <person name="Wang M."/>
            <person name="Liu G.H."/>
            <person name="Pecoraro L."/>
            <person name="Huang H.X."/>
            <person name="Xiao X.J."/>
            <person name="Lin M."/>
            <person name="Wu X.Y."/>
            <person name="Wu W.L."/>
            <person name="Chen Y.Y."/>
            <person name="Chang S.B."/>
            <person name="Sakamoto S."/>
            <person name="Ohme-Takagi M."/>
            <person name="Yagi M."/>
            <person name="Zeng S.J."/>
            <person name="Shen C.Y."/>
            <person name="Yeh C.M."/>
            <person name="Luo Y.B."/>
            <person name="Tsai W.C."/>
            <person name="Van de Peer Y."/>
            <person name="Liu Z.J."/>
        </authorList>
    </citation>
    <scope>NUCLEOTIDE SEQUENCE [LARGE SCALE GENOMIC DNA]</scope>
    <source>
        <strain evidence="10">cv. Shenzhen</strain>
        <tissue evidence="9">Stem</tissue>
    </source>
</reference>
<dbReference type="SUPFAM" id="SSF50993">
    <property type="entry name" value="Peptidase/esterase 'gauge' domain"/>
    <property type="match status" value="1"/>
</dbReference>
<sequence length="785" mass="88865">MLRRHLLRRLRLPISSYSTCKRQPPPCLPSIDPPVPKKVPFAASAHGRTWEDPYHWMSDVSDPDLTAYLLHENSYAEAFMADTEGLQRALLAEMTSRMPQRISTPYDAWGNWLYYQYIPEGKEYPVLCRRARNQNVFAKVLRNWLRGCEEEVLLDWNEIAEQFGYVHIGTCKISPNHRFIAYTLDTSGSEMFILHIKDLKTGHITSNLRMIGVVSLAWSGDSSCLLYTVCNESQRPCRVFCANLGSGSEDDLLYTENDLSRCVDITSTKDGKYITINSNSRSTSEVFVIDAMNIKDGIWPVRKCASGVQYFLEHHYGFFYILTNAPLDEMGSDTNGFHLVRCQADKSLLGNWQAIIKPDQDMFIQDMDIFHGHLMLSVLREGLPFFCSIEMPIVTNDHKARKIDDLKPWFFPLPSSLCSIVPGSNLDFMSSVYRVVISSPVMPDLIVDYDMKWRTFTILHQEEVLGLINNIISGDKTHIKEHFSTVKNLHKWVDLSEEFSCERREVISHDGARVPLTIVYSQRTEHSGESPGVLHGYGAYGEILEKSFCSYNISLLARGWVLAYADVRGGGPDVAWHKAGTRSDKLNSVYDFAACAMFLKNEGYVHESQLGAIGCSAGGLLVGAAINIYPNLFSTAILKVPFIDICNTLLDASLPLTNLDYDEFGDPRIETNFETIRGYSPYDNIHSNTCYPSMLVTASFHDSRVGVWEAAKWVARMREETCQNCARSVILKTNMSGGHFGEGGRYNHCGDVAFEFAFLIKAMGLLHKEKESVVRYDCYSFLFFI</sequence>
<dbReference type="PANTHER" id="PTHR11757:SF12">
    <property type="entry name" value="PROLYL ENDOPEPTIDASE"/>
    <property type="match status" value="1"/>
</dbReference>
<dbReference type="InterPro" id="IPR002470">
    <property type="entry name" value="Peptidase_S9A"/>
</dbReference>
<dbReference type="Gene3D" id="3.40.50.1820">
    <property type="entry name" value="alpha/beta hydrolase"/>
    <property type="match status" value="1"/>
</dbReference>
<keyword evidence="2 6" id="KW-0645">Protease</keyword>
<evidence type="ECO:0000256" key="4">
    <source>
        <dbReference type="ARBA" id="ARBA00022825"/>
    </source>
</evidence>
<dbReference type="PRINTS" id="PR00862">
    <property type="entry name" value="PROLIGOPTASE"/>
</dbReference>
<evidence type="ECO:0000259" key="7">
    <source>
        <dbReference type="Pfam" id="PF00326"/>
    </source>
</evidence>
<dbReference type="OrthoDB" id="248387at2759"/>
<dbReference type="Gene3D" id="2.130.10.120">
    <property type="entry name" value="Prolyl oligopeptidase, N-terminal domain"/>
    <property type="match status" value="1"/>
</dbReference>
<keyword evidence="10" id="KW-1185">Reference proteome</keyword>
<evidence type="ECO:0000256" key="2">
    <source>
        <dbReference type="ARBA" id="ARBA00022670"/>
    </source>
</evidence>
<evidence type="ECO:0000313" key="9">
    <source>
        <dbReference type="EMBL" id="PKA52982.1"/>
    </source>
</evidence>
<gene>
    <name evidence="9" type="ORF">AXF42_Ash001963</name>
</gene>
<comment type="function">
    <text evidence="5">Serine peptidase whose precise substrate specificity remains unclear. Does not cleave peptides after a arginine or lysine residue. Regulates trans-Golgi network morphology and sorting by regulating the membrane binding of the AP-1 complex. May play a role in the regulation of synaptic vesicle exocytosis.</text>
</comment>
<dbReference type="InterPro" id="IPR051543">
    <property type="entry name" value="Serine_Peptidase_S9A"/>
</dbReference>
<dbReference type="Pfam" id="PF00326">
    <property type="entry name" value="Peptidase_S9"/>
    <property type="match status" value="1"/>
</dbReference>
<keyword evidence="3 6" id="KW-0378">Hydrolase</keyword>
<dbReference type="Proteomes" id="UP000236161">
    <property type="component" value="Unassembled WGS sequence"/>
</dbReference>
<evidence type="ECO:0000259" key="8">
    <source>
        <dbReference type="Pfam" id="PF02897"/>
    </source>
</evidence>